<dbReference type="AlphaFoldDB" id="A0A511DDN4"/>
<dbReference type="RefSeq" id="WP_147105011.1">
    <property type="nucleotide sequence ID" value="NZ_BJVJ01000013.1"/>
</dbReference>
<sequence>MTQKYETISVERDGAVARITLDRPDKLNALDPAMLEELLDAVAGIGADEDVAALVLTGRGRLFSAGVDLSTPFFMEALDEKQSSTVFSGKRLLDWQHRIIAGLYELPFPTIAAVNGDAVGGGGFGLAMACDMRLAVRGARFWMVPGTLAVVQDFGLSWLTQKAIGPSRTLQMALLGKPVLAEVGEGWGLVNEVHDGVEALRTRVDEVVAQLNTMGPDAIRMLKLVIRNGATSPLREQLAMEAVSNGLTFQSTEFADRKAAYMDGLRKKGSR</sequence>
<organism evidence="1 2">
    <name type="scientific">Pseudonocardia sulfidoxydans NBRC 16205</name>
    <dbReference type="NCBI Taxonomy" id="1223511"/>
    <lineage>
        <taxon>Bacteria</taxon>
        <taxon>Bacillati</taxon>
        <taxon>Actinomycetota</taxon>
        <taxon>Actinomycetes</taxon>
        <taxon>Pseudonocardiales</taxon>
        <taxon>Pseudonocardiaceae</taxon>
        <taxon>Pseudonocardia</taxon>
    </lineage>
</organism>
<dbReference type="GO" id="GO:0006635">
    <property type="term" value="P:fatty acid beta-oxidation"/>
    <property type="evidence" value="ECO:0007669"/>
    <property type="project" value="TreeGrafter"/>
</dbReference>
<dbReference type="EMBL" id="BJVJ01000013">
    <property type="protein sequence ID" value="GEL22912.1"/>
    <property type="molecule type" value="Genomic_DNA"/>
</dbReference>
<reference evidence="1 2" key="1">
    <citation type="submission" date="2019-07" db="EMBL/GenBank/DDBJ databases">
        <title>Whole genome shotgun sequence of Pseudonocardia sulfidoxydans NBRC 16205.</title>
        <authorList>
            <person name="Hosoyama A."/>
            <person name="Uohara A."/>
            <person name="Ohji S."/>
            <person name="Ichikawa N."/>
        </authorList>
    </citation>
    <scope>NUCLEOTIDE SEQUENCE [LARGE SCALE GENOMIC DNA]</scope>
    <source>
        <strain evidence="1 2">NBRC 16205</strain>
    </source>
</reference>
<dbReference type="InterPro" id="IPR001753">
    <property type="entry name" value="Enoyl-CoA_hydra/iso"/>
</dbReference>
<dbReference type="Proteomes" id="UP000321685">
    <property type="component" value="Unassembled WGS sequence"/>
</dbReference>
<gene>
    <name evidence="1" type="ORF">PSU4_18660</name>
</gene>
<keyword evidence="2" id="KW-1185">Reference proteome</keyword>
<dbReference type="Gene3D" id="3.90.226.10">
    <property type="entry name" value="2-enoyl-CoA Hydratase, Chain A, domain 1"/>
    <property type="match status" value="1"/>
</dbReference>
<proteinExistence type="predicted"/>
<name>A0A511DDN4_9PSEU</name>
<evidence type="ECO:0008006" key="3">
    <source>
        <dbReference type="Google" id="ProtNLM"/>
    </source>
</evidence>
<protein>
    <recommendedName>
        <fullName evidence="3">Enoyl-CoA hydratase</fullName>
    </recommendedName>
</protein>
<dbReference type="SUPFAM" id="SSF52096">
    <property type="entry name" value="ClpP/crotonase"/>
    <property type="match status" value="1"/>
</dbReference>
<dbReference type="InterPro" id="IPR029045">
    <property type="entry name" value="ClpP/crotonase-like_dom_sf"/>
</dbReference>
<dbReference type="OrthoDB" id="3567227at2"/>
<dbReference type="GO" id="GO:0003824">
    <property type="term" value="F:catalytic activity"/>
    <property type="evidence" value="ECO:0007669"/>
    <property type="project" value="UniProtKB-ARBA"/>
</dbReference>
<comment type="caution">
    <text evidence="1">The sequence shown here is derived from an EMBL/GenBank/DDBJ whole genome shotgun (WGS) entry which is preliminary data.</text>
</comment>
<evidence type="ECO:0000313" key="1">
    <source>
        <dbReference type="EMBL" id="GEL22912.1"/>
    </source>
</evidence>
<dbReference type="PANTHER" id="PTHR11941">
    <property type="entry name" value="ENOYL-COA HYDRATASE-RELATED"/>
    <property type="match status" value="1"/>
</dbReference>
<evidence type="ECO:0000313" key="2">
    <source>
        <dbReference type="Proteomes" id="UP000321685"/>
    </source>
</evidence>
<dbReference type="PANTHER" id="PTHR11941:SF54">
    <property type="entry name" value="ENOYL-COA HYDRATASE, MITOCHONDRIAL"/>
    <property type="match status" value="1"/>
</dbReference>
<dbReference type="CDD" id="cd06558">
    <property type="entry name" value="crotonase-like"/>
    <property type="match status" value="1"/>
</dbReference>
<accession>A0A511DDN4</accession>
<dbReference type="Pfam" id="PF00378">
    <property type="entry name" value="ECH_1"/>
    <property type="match status" value="1"/>
</dbReference>